<dbReference type="SUPFAM" id="SSF50998">
    <property type="entry name" value="Quinoprotein alcohol dehydrogenase-like"/>
    <property type="match status" value="1"/>
</dbReference>
<reference evidence="2 3" key="1">
    <citation type="journal article" date="2020" name="Cell Host Microbe">
        <title>Functional and Genomic Variation between Human-Derived Isolates of Lachnospiraceae Reveals Inter- and Intra-Species Diversity.</title>
        <authorList>
            <person name="Sorbara M.T."/>
            <person name="Littmann E.R."/>
            <person name="Fontana E."/>
            <person name="Moody T.U."/>
            <person name="Kohout C.E."/>
            <person name="Gjonbalaj M."/>
            <person name="Eaton V."/>
            <person name="Seok R."/>
            <person name="Leiner I.M."/>
            <person name="Pamer E.G."/>
        </authorList>
    </citation>
    <scope>NUCLEOTIDE SEQUENCE [LARGE SCALE GENOMIC DNA]</scope>
    <source>
        <strain evidence="2 3">MSK.17.74</strain>
    </source>
</reference>
<dbReference type="Gene3D" id="2.60.40.3100">
    <property type="entry name" value="Arylsulphate sulphotransferase monomer, N-terminal domain"/>
    <property type="match status" value="1"/>
</dbReference>
<dbReference type="InterPro" id="IPR011047">
    <property type="entry name" value="Quinoprotein_ADH-like_sf"/>
</dbReference>
<dbReference type="PANTHER" id="PTHR35340:SF10">
    <property type="entry name" value="CYTOPLASMIC PROTEIN"/>
    <property type="match status" value="1"/>
</dbReference>
<dbReference type="Proteomes" id="UP001644719">
    <property type="component" value="Unassembled WGS sequence"/>
</dbReference>
<dbReference type="Pfam" id="PF17425">
    <property type="entry name" value="Arylsulfotran_N"/>
    <property type="match status" value="1"/>
</dbReference>
<dbReference type="PANTHER" id="PTHR35340">
    <property type="entry name" value="PQQ ENZYME REPEAT PROTEIN-RELATED"/>
    <property type="match status" value="1"/>
</dbReference>
<comment type="caution">
    <text evidence="2">The sequence shown here is derived from an EMBL/GenBank/DDBJ whole genome shotgun (WGS) entry which is preliminary data.</text>
</comment>
<protein>
    <submittedName>
        <fullName evidence="2">Aryl-sulfate sulfotransferase</fullName>
    </submittedName>
</protein>
<sequence length="691" mass="80143">MKKWSKKKKITILLLFLVLLALFAGLCWKKRRGIYNTYMKLTNQEIPYSVKEKRKKKYGYYGQKLKVTMDVDNTISIQENDDSANDIQTEIPQAKTLVATSYEIDQQLQAEQENGYTWDDPMVILNPYQISPLTAVVLFDTEEEYGVRFTVKGKTAAADISGEIDAASSHRVPIIGLYPGEDNTVVLELLDDSGRVKDSQEITITTEALPESLTDVIEPVETSGESAYDLTMVYGQSTHLPFAYDCMGDIRWYMNKETGNYGLYMLSNCRMIWQDTAGYVPNLEKPQSTNLYELDYLGRAYNMYYLSGGSHHEVIEKEPGGNLLVLTSSMQSHCEDKVEEIDRQTGAVVNELKLQDIIKCKYENLVDWAHINTVSYQPETDTILLSVRNLESVIKVNWTTKEIQWILCDPRFWEGTDYEKYVLKADGDFIYQFQQHTAYQIDTDLDGDDQTIEITMFDNHFLWRRKKDIDYYDKTEESYLLVYSVNEAEGTVKQIKKIPTVWSKITSAAIYDADSNHFFGMCGHVANAENGWKGMTYEFDYDTEKVLNQYCLKKTFYRAEEMRIDYNDLASPMELDENYIKGELWQPVKTWKWLWNKKPEQVLPADTLTYNITGKVLYIGTYDHQISQVIFKGAKNTYVYDTTEVRLHMETFLDFYENIPVPLQGMNADNYEIYVMYQDGFYDTQQTFAIN</sequence>
<evidence type="ECO:0000259" key="1">
    <source>
        <dbReference type="Pfam" id="PF17425"/>
    </source>
</evidence>
<dbReference type="Pfam" id="PF05935">
    <property type="entry name" value="Arylsulfotrans"/>
    <property type="match status" value="1"/>
</dbReference>
<feature type="domain" description="Arylsulfotransferase N-terminal" evidence="1">
    <location>
        <begin position="123"/>
        <end position="206"/>
    </location>
</feature>
<dbReference type="InterPro" id="IPR038477">
    <property type="entry name" value="ASST_N_sf"/>
</dbReference>
<organism evidence="2 3">
    <name type="scientific">Blautia faecis</name>
    <dbReference type="NCBI Taxonomy" id="871665"/>
    <lineage>
        <taxon>Bacteria</taxon>
        <taxon>Bacillati</taxon>
        <taxon>Bacillota</taxon>
        <taxon>Clostridia</taxon>
        <taxon>Lachnospirales</taxon>
        <taxon>Lachnospiraceae</taxon>
        <taxon>Blautia</taxon>
    </lineage>
</organism>
<dbReference type="RefSeq" id="WP_173718003.1">
    <property type="nucleotide sequence ID" value="NZ_JAAITS010000058.1"/>
</dbReference>
<gene>
    <name evidence="2" type="ORF">G5B17_16915</name>
</gene>
<evidence type="ECO:0000313" key="3">
    <source>
        <dbReference type="Proteomes" id="UP001644719"/>
    </source>
</evidence>
<dbReference type="EMBL" id="JAAITS010000058">
    <property type="protein sequence ID" value="NSG87047.1"/>
    <property type="molecule type" value="Genomic_DNA"/>
</dbReference>
<accession>A0ABX2HA21</accession>
<name>A0ABX2HA21_9FIRM</name>
<dbReference type="InterPro" id="IPR035391">
    <property type="entry name" value="Arylsulfotran_N"/>
</dbReference>
<dbReference type="InterPro" id="IPR010262">
    <property type="entry name" value="Arylsulfotransferase_bact"/>
</dbReference>
<evidence type="ECO:0000313" key="2">
    <source>
        <dbReference type="EMBL" id="NSG87047.1"/>
    </source>
</evidence>
<keyword evidence="3" id="KW-1185">Reference proteome</keyword>
<proteinExistence type="predicted"/>
<dbReference type="InterPro" id="IPR053143">
    <property type="entry name" value="Arylsulfate_ST"/>
</dbReference>